<dbReference type="HOGENOM" id="CLU_005304_1_0_0"/>
<dbReference type="PANTHER" id="PTHR43255:SF1">
    <property type="entry name" value="IRON-SULFUR-BINDING OXIDOREDUCTASE FADF-RELATED"/>
    <property type="match status" value="1"/>
</dbReference>
<evidence type="ECO:0000256" key="5">
    <source>
        <dbReference type="ARBA" id="ARBA00023014"/>
    </source>
</evidence>
<dbReference type="InterPro" id="IPR009051">
    <property type="entry name" value="Helical_ferredxn"/>
</dbReference>
<protein>
    <recommendedName>
        <fullName evidence="7">4Fe-4S ferredoxin-type domain-containing protein</fullName>
    </recommendedName>
</protein>
<dbReference type="Gene3D" id="1.20.950.20">
    <property type="entry name" value="Transmembrane di-heme cytochromes, Chain C"/>
    <property type="match status" value="1"/>
</dbReference>
<feature type="transmembrane region" description="Helical" evidence="6">
    <location>
        <begin position="162"/>
        <end position="181"/>
    </location>
</feature>
<dbReference type="GO" id="GO:0005886">
    <property type="term" value="C:plasma membrane"/>
    <property type="evidence" value="ECO:0007669"/>
    <property type="project" value="TreeGrafter"/>
</dbReference>
<evidence type="ECO:0000256" key="4">
    <source>
        <dbReference type="ARBA" id="ARBA00023004"/>
    </source>
</evidence>
<dbReference type="SUPFAM" id="SSF46548">
    <property type="entry name" value="alpha-helical ferredoxin"/>
    <property type="match status" value="1"/>
</dbReference>
<dbReference type="RefSeq" id="WP_013450473.1">
    <property type="nucleotide sequence ID" value="NC_014758.1"/>
</dbReference>
<feature type="transmembrane region" description="Helical" evidence="6">
    <location>
        <begin position="217"/>
        <end position="235"/>
    </location>
</feature>
<keyword evidence="3" id="KW-0560">Oxidoreductase</keyword>
<dbReference type="eggNOG" id="COG0247">
    <property type="taxonomic scope" value="Bacteria"/>
</dbReference>
<feature type="transmembrane region" description="Helical" evidence="6">
    <location>
        <begin position="78"/>
        <end position="100"/>
    </location>
</feature>
<dbReference type="SUPFAM" id="SSF103501">
    <property type="entry name" value="Respiratory nitrate reductase 1 gamma chain"/>
    <property type="match status" value="1"/>
</dbReference>
<dbReference type="GO" id="GO:0051539">
    <property type="term" value="F:4 iron, 4 sulfur cluster binding"/>
    <property type="evidence" value="ECO:0007669"/>
    <property type="project" value="UniProtKB-KW"/>
</dbReference>
<feature type="domain" description="4Fe-4S ferredoxin-type" evidence="7">
    <location>
        <begin position="333"/>
        <end position="363"/>
    </location>
</feature>
<keyword evidence="4" id="KW-0408">Iron</keyword>
<dbReference type="InterPro" id="IPR051460">
    <property type="entry name" value="HdrC_iron-sulfur_subunit"/>
</dbReference>
<dbReference type="GO" id="GO:0046872">
    <property type="term" value="F:metal ion binding"/>
    <property type="evidence" value="ECO:0007669"/>
    <property type="project" value="UniProtKB-KW"/>
</dbReference>
<proteinExistence type="predicted"/>
<dbReference type="InterPro" id="IPR017896">
    <property type="entry name" value="4Fe4S_Fe-S-bd"/>
</dbReference>
<keyword evidence="6" id="KW-1133">Transmembrane helix</keyword>
<dbReference type="PANTHER" id="PTHR43255">
    <property type="entry name" value="IRON-SULFUR-BINDING OXIDOREDUCTASE FADF-RELATED-RELATED"/>
    <property type="match status" value="1"/>
</dbReference>
<feature type="transmembrane region" description="Helical" evidence="6">
    <location>
        <begin position="15"/>
        <end position="35"/>
    </location>
</feature>
<evidence type="ECO:0000256" key="2">
    <source>
        <dbReference type="ARBA" id="ARBA00022723"/>
    </source>
</evidence>
<dbReference type="KEGG" id="cni:Calni_0344"/>
<evidence type="ECO:0000256" key="6">
    <source>
        <dbReference type="SAM" id="Phobius"/>
    </source>
</evidence>
<evidence type="ECO:0000313" key="8">
    <source>
        <dbReference type="EMBL" id="ADR18257.1"/>
    </source>
</evidence>
<dbReference type="EMBL" id="CP002347">
    <property type="protein sequence ID" value="ADR18257.1"/>
    <property type="molecule type" value="Genomic_DNA"/>
</dbReference>
<dbReference type="Pfam" id="PF02754">
    <property type="entry name" value="CCG"/>
    <property type="match status" value="2"/>
</dbReference>
<organism evidence="8 9">
    <name type="scientific">Calditerrivibrio nitroreducens (strain DSM 19672 / NBRC 101217 / Yu37-1)</name>
    <dbReference type="NCBI Taxonomy" id="768670"/>
    <lineage>
        <taxon>Bacteria</taxon>
        <taxon>Pseudomonadati</taxon>
        <taxon>Deferribacterota</taxon>
        <taxon>Deferribacteres</taxon>
        <taxon>Deferribacterales</taxon>
        <taxon>Calditerrivibrionaceae</taxon>
    </lineage>
</organism>
<feature type="transmembrane region" description="Helical" evidence="6">
    <location>
        <begin position="187"/>
        <end position="205"/>
    </location>
</feature>
<dbReference type="Proteomes" id="UP000007039">
    <property type="component" value="Chromosome"/>
</dbReference>
<dbReference type="PROSITE" id="PS51379">
    <property type="entry name" value="4FE4S_FER_2"/>
    <property type="match status" value="2"/>
</dbReference>
<accession>E4TK06</accession>
<keyword evidence="9" id="KW-1185">Reference proteome</keyword>
<keyword evidence="1" id="KW-0004">4Fe-4S</keyword>
<dbReference type="Gene3D" id="1.10.1060.10">
    <property type="entry name" value="Alpha-helical ferredoxin"/>
    <property type="match status" value="1"/>
</dbReference>
<dbReference type="InterPro" id="IPR004017">
    <property type="entry name" value="Cys_rich_dom"/>
</dbReference>
<dbReference type="GO" id="GO:0016491">
    <property type="term" value="F:oxidoreductase activity"/>
    <property type="evidence" value="ECO:0007669"/>
    <property type="project" value="UniProtKB-KW"/>
</dbReference>
<gene>
    <name evidence="8" type="ordered locus">Calni_0344</name>
</gene>
<dbReference type="OrthoDB" id="9794954at2"/>
<keyword evidence="5" id="KW-0411">Iron-sulfur</keyword>
<dbReference type="STRING" id="768670.Calni_0344"/>
<keyword evidence="6" id="KW-0812">Transmembrane</keyword>
<reference key="1">
    <citation type="submission" date="2010-11" db="EMBL/GenBank/DDBJ databases">
        <title>The complete genome of chromosome of Calditerrivibrio nitroreducens DSM 19672.</title>
        <authorList>
            <consortium name="US DOE Joint Genome Institute (JGI-PGF)"/>
            <person name="Lucas S."/>
            <person name="Copeland A."/>
            <person name="Lapidus A."/>
            <person name="Bruce D."/>
            <person name="Goodwin L."/>
            <person name="Pitluck S."/>
            <person name="Kyrpides N."/>
            <person name="Mavromatis K."/>
            <person name="Ivanova N."/>
            <person name="Mikhailova N."/>
            <person name="Zeytun A."/>
            <person name="Brettin T."/>
            <person name="Detter J.C."/>
            <person name="Tapia R."/>
            <person name="Han C."/>
            <person name="Land M."/>
            <person name="Hauser L."/>
            <person name="Markowitz V."/>
            <person name="Cheng J.-F."/>
            <person name="Hugenholtz P."/>
            <person name="Woyke T."/>
            <person name="Wu D."/>
            <person name="Spring S."/>
            <person name="Schroeder M."/>
            <person name="Brambilla E."/>
            <person name="Klenk H.-P."/>
            <person name="Eisen J.A."/>
        </authorList>
    </citation>
    <scope>NUCLEOTIDE SEQUENCE [LARGE SCALE GENOMIC DNA]</scope>
    <source>
        <strain>DSM 19672</strain>
    </source>
</reference>
<evidence type="ECO:0000313" key="9">
    <source>
        <dbReference type="Proteomes" id="UP000007039"/>
    </source>
</evidence>
<evidence type="ECO:0000256" key="1">
    <source>
        <dbReference type="ARBA" id="ARBA00022485"/>
    </source>
</evidence>
<keyword evidence="6" id="KW-0472">Membrane</keyword>
<reference evidence="8 9" key="2">
    <citation type="journal article" date="2011" name="Stand. Genomic Sci.">
        <title>Complete genome sequence of Calditerrivibrio nitroreducens type strain (Yu37-1).</title>
        <authorList>
            <person name="Pitluck S."/>
            <person name="Sikorski J."/>
            <person name="Zeytun A."/>
            <person name="Lapidus A."/>
            <person name="Nolan M."/>
            <person name="Lucas S."/>
            <person name="Hammon N."/>
            <person name="Deshpande S."/>
            <person name="Cheng J.F."/>
            <person name="Tapia R."/>
            <person name="Han C."/>
            <person name="Goodwin L."/>
            <person name="Liolios K."/>
            <person name="Pagani I."/>
            <person name="Ivanova N."/>
            <person name="Mavromatis K."/>
            <person name="Pati A."/>
            <person name="Chen A."/>
            <person name="Palaniappan K."/>
            <person name="Hauser L."/>
            <person name="Chang Y.J."/>
            <person name="Jeffries C.D."/>
            <person name="Detter J.C."/>
            <person name="Brambilla E."/>
            <person name="Djao O.D."/>
            <person name="Rohde M."/>
            <person name="Spring S."/>
            <person name="Goker M."/>
            <person name="Woyke T."/>
            <person name="Bristow J."/>
            <person name="Eisen J.A."/>
            <person name="Markowitz V."/>
            <person name="Hugenholtz P."/>
            <person name="Kyrpides N.C."/>
            <person name="Klenk H.P."/>
            <person name="Land M."/>
        </authorList>
    </citation>
    <scope>NUCLEOTIDE SEQUENCE [LARGE SCALE GENOMIC DNA]</scope>
    <source>
        <strain evidence="9">DSM 19672 / NBRC 101217 / Yu37-1</strain>
    </source>
</reference>
<name>E4TK06_CALNY</name>
<dbReference type="PROSITE" id="PS00198">
    <property type="entry name" value="4FE4S_FER_1"/>
    <property type="match status" value="2"/>
</dbReference>
<keyword evidence="2" id="KW-0479">Metal-binding</keyword>
<feature type="transmembrane region" description="Helical" evidence="6">
    <location>
        <begin position="120"/>
        <end position="141"/>
    </location>
</feature>
<dbReference type="Pfam" id="PF13237">
    <property type="entry name" value="Fer4_10"/>
    <property type="match status" value="1"/>
</dbReference>
<evidence type="ECO:0000256" key="3">
    <source>
        <dbReference type="ARBA" id="ARBA00023002"/>
    </source>
</evidence>
<dbReference type="InterPro" id="IPR036197">
    <property type="entry name" value="NarG-like_sf"/>
</dbReference>
<sequence precursor="true">MEFSREIYWNVGHSVLIPMYLIALGSIAFAIYKLYQRIAVYKLGRDINRTDNLSSRVWYMIRNALGQIKVMSDKGYGYVHTVLFFSFLILVVATTLVFLQADLLDPVFGIKFLKGTFYKFFSLFADIAGLLLFLMMVIFFIRRFIIRPAGLETTKDDYIMHGLLFLIIITGFVVEGLRMAATEMDKPYLYVYSPVGLLLAKIFYGIQVDSLKAAHKFFWWMHLFSVAGFFISIGLTKFKHIVLTPANYIFKSDMPKGYIDTINLEAEEMEKFGANEIKDLTWKDIFDTDACTKCKRCQDRCPAYASDKPLSPMKLINKLNDIAFGKADANLIEEITKDTLWSCTTCGNCQEICPAEIEHVNKILNMRRNLVLMEGDFPGEEVMLAVNNIEVNGNPFGFPYASRGDWSKDLGVGVLSDGGNYDILYFVGCYGSYDKRNIAIARSFVEICRKAGLRVGILGKEEKCCGEPVRKLGNEYLYQTLANENIENFKKYNVKTIVTTCPHCFNTLGRDYKDLGLDIPVKHHTQFIAELINTGKITLEKTDFECTYHDSCYIGRYMGIYEEPRGVIETLGGRINEMSRNREDSFCCGGGGGRVFVDEKGTKISALRVKMAEETGSKMIVSNCPFCTTMFEDGLKVTELDSKIKVKDLAEIVAERIR</sequence>
<feature type="domain" description="4Fe-4S ferredoxin-type" evidence="7">
    <location>
        <begin position="282"/>
        <end position="311"/>
    </location>
</feature>
<evidence type="ECO:0000259" key="7">
    <source>
        <dbReference type="PROSITE" id="PS51379"/>
    </source>
</evidence>
<dbReference type="AlphaFoldDB" id="E4TK06"/>
<dbReference type="InterPro" id="IPR017900">
    <property type="entry name" value="4Fe4S_Fe_S_CS"/>
</dbReference>